<evidence type="ECO:0000313" key="3">
    <source>
        <dbReference type="Proteomes" id="UP000185744"/>
    </source>
</evidence>
<dbReference type="InterPro" id="IPR006311">
    <property type="entry name" value="TAT_signal"/>
</dbReference>
<gene>
    <name evidence="2" type="ORF">BTN85_0235</name>
</gene>
<dbReference type="GO" id="GO:0042597">
    <property type="term" value="C:periplasmic space"/>
    <property type="evidence" value="ECO:0007669"/>
    <property type="project" value="UniProtKB-ARBA"/>
</dbReference>
<dbReference type="PIRSF" id="PIRSF002741">
    <property type="entry name" value="MppA"/>
    <property type="match status" value="1"/>
</dbReference>
<evidence type="ECO:0000259" key="1">
    <source>
        <dbReference type="Pfam" id="PF00496"/>
    </source>
</evidence>
<dbReference type="PROSITE" id="PS51257">
    <property type="entry name" value="PROKAR_LIPOPROTEIN"/>
    <property type="match status" value="1"/>
</dbReference>
<sequence length="594" mass="67678">MKDKQKKISRRKFLKYSGAAGATILAGSSLTGCMQQGTEIKNPNTIIDQQTGTVPSLDPAWVYDTRGGEILDNVYETLIDYDREKVDQMKPILCKEVPTKENGLISDDNTEYRFPIKEDITFHNGDTLTPEDVEYTFERAIVQDRSGGPVGLLIEPLLNKSGTRSEGEFIVTYDEIDAAVEVDGNEVVFNLAKPFPPFLQVLAGSWASILNKDWAIENGAWDGKASTWKDYNDPDTPPLNEVMNGTGPYEFVEWESGVSVTLKRFEDYWRETAPVKNIVIELVEEFTTRQEALTNGNADIIYTPTQKLEQVQGLDGVDLKGPYPTLQLTSYFFTFDINRQGQSDKVVEADTFSSDSIPKNFFADQDVRKAFAYAFDYESYIDDIFLGYGGVPPSCVPEGVRYVNEDLDPYSYDLDKAEEHLKKAHDGKVWENGFTCEVVYNTGNTQRQVAAQILRDKISQIKEDFTISVRNIKWASFLDAYIAGKLPVFVLGWLSDYPDPHNWVKPYMHSQGTYAGFQGYQKEEVDELINEGINTLDQERRKEIYYQLQEIYREDVPSVSFVQPQEHQVQRSWIDGFYYNPVYPGEYYYSLTKG</sequence>
<dbReference type="InterPro" id="IPR030678">
    <property type="entry name" value="Peptide/Ni-bd"/>
</dbReference>
<dbReference type="Pfam" id="PF00496">
    <property type="entry name" value="SBP_bac_5"/>
    <property type="match status" value="1"/>
</dbReference>
<dbReference type="SUPFAM" id="SSF53850">
    <property type="entry name" value="Periplasmic binding protein-like II"/>
    <property type="match status" value="1"/>
</dbReference>
<dbReference type="GO" id="GO:0015833">
    <property type="term" value="P:peptide transport"/>
    <property type="evidence" value="ECO:0007669"/>
    <property type="project" value="TreeGrafter"/>
</dbReference>
<protein>
    <submittedName>
        <fullName evidence="2">ABC-type transport system, periplasmic component</fullName>
    </submittedName>
</protein>
<proteinExistence type="predicted"/>
<name>A0A1Q6DTT4_METT1</name>
<dbReference type="EMBL" id="MSDW01000001">
    <property type="protein sequence ID" value="OKY77766.1"/>
    <property type="molecule type" value="Genomic_DNA"/>
</dbReference>
<dbReference type="Gene3D" id="3.40.190.10">
    <property type="entry name" value="Periplasmic binding protein-like II"/>
    <property type="match status" value="1"/>
</dbReference>
<dbReference type="AlphaFoldDB" id="A0A1Q6DTT4"/>
<accession>A0A1Q6DTT4</accession>
<dbReference type="Proteomes" id="UP000185744">
    <property type="component" value="Unassembled WGS sequence"/>
</dbReference>
<dbReference type="Pfam" id="PF10518">
    <property type="entry name" value="TAT_signal"/>
    <property type="match status" value="1"/>
</dbReference>
<feature type="domain" description="Solute-binding protein family 5" evidence="1">
    <location>
        <begin position="105"/>
        <end position="513"/>
    </location>
</feature>
<evidence type="ECO:0000313" key="2">
    <source>
        <dbReference type="EMBL" id="OKY77766.1"/>
    </source>
</evidence>
<dbReference type="Gene3D" id="3.10.105.10">
    <property type="entry name" value="Dipeptide-binding Protein, Domain 3"/>
    <property type="match status" value="1"/>
</dbReference>
<dbReference type="CDD" id="cd08512">
    <property type="entry name" value="PBP2_NikA_DppA_OppA_like_7"/>
    <property type="match status" value="1"/>
</dbReference>
<dbReference type="NCBIfam" id="TIGR01409">
    <property type="entry name" value="TAT_signal_seq"/>
    <property type="match status" value="1"/>
</dbReference>
<dbReference type="InterPro" id="IPR000914">
    <property type="entry name" value="SBP_5_dom"/>
</dbReference>
<comment type="caution">
    <text evidence="2">The sequence shown here is derived from an EMBL/GenBank/DDBJ whole genome shotgun (WGS) entry which is preliminary data.</text>
</comment>
<dbReference type="InterPro" id="IPR019546">
    <property type="entry name" value="TAT_signal_bac_arc"/>
</dbReference>
<dbReference type="STRING" id="1903181.BTN85_0235"/>
<dbReference type="InterPro" id="IPR039424">
    <property type="entry name" value="SBP_5"/>
</dbReference>
<dbReference type="PANTHER" id="PTHR30290">
    <property type="entry name" value="PERIPLASMIC BINDING COMPONENT OF ABC TRANSPORTER"/>
    <property type="match status" value="1"/>
</dbReference>
<keyword evidence="3" id="KW-1185">Reference proteome</keyword>
<dbReference type="Gene3D" id="3.90.76.10">
    <property type="entry name" value="Dipeptide-binding Protein, Domain 1"/>
    <property type="match status" value="1"/>
</dbReference>
<organism evidence="2 3">
    <name type="scientific">Methanohalarchaeum thermophilum</name>
    <dbReference type="NCBI Taxonomy" id="1903181"/>
    <lineage>
        <taxon>Archaea</taxon>
        <taxon>Methanobacteriati</taxon>
        <taxon>Methanobacteriota</taxon>
        <taxon>Methanonatronarchaeia</taxon>
        <taxon>Methanonatronarchaeales</taxon>
        <taxon>Methanonatronarchaeaceae</taxon>
        <taxon>Candidatus Methanohalarchaeum</taxon>
    </lineage>
</organism>
<dbReference type="PROSITE" id="PS51318">
    <property type="entry name" value="TAT"/>
    <property type="match status" value="1"/>
</dbReference>
<dbReference type="GO" id="GO:0043190">
    <property type="term" value="C:ATP-binding cassette (ABC) transporter complex"/>
    <property type="evidence" value="ECO:0007669"/>
    <property type="project" value="InterPro"/>
</dbReference>
<reference evidence="2" key="1">
    <citation type="submission" date="2016-12" db="EMBL/GenBank/DDBJ databases">
        <title>Discovery of methanogenic haloarchaea.</title>
        <authorList>
            <person name="Sorokin D.Y."/>
            <person name="Makarova K.S."/>
            <person name="Abbas B."/>
            <person name="Ferrer M."/>
            <person name="Golyshin P.N."/>
        </authorList>
    </citation>
    <scope>NUCLEOTIDE SEQUENCE [LARGE SCALE GENOMIC DNA]</scope>
    <source>
        <strain evidence="2">HMET1</strain>
    </source>
</reference>
<dbReference type="GO" id="GO:1904680">
    <property type="term" value="F:peptide transmembrane transporter activity"/>
    <property type="evidence" value="ECO:0007669"/>
    <property type="project" value="TreeGrafter"/>
</dbReference>
<dbReference type="InParanoid" id="A0A1Q6DTT4"/>
<dbReference type="PANTHER" id="PTHR30290:SF34">
    <property type="entry name" value="ABC TRANSPORTER, PERIPLASMIC OLIGO-PEPTIDE BINDING PROTEIN, PUTATIVE-RELATED"/>
    <property type="match status" value="1"/>
</dbReference>